<dbReference type="Proteomes" id="UP000663870">
    <property type="component" value="Unassembled WGS sequence"/>
</dbReference>
<gene>
    <name evidence="1" type="ORF">JXQ802_LOCUS48877</name>
</gene>
<name>A0A816B5W3_9BILA</name>
<reference evidence="1" key="1">
    <citation type="submission" date="2021-02" db="EMBL/GenBank/DDBJ databases">
        <authorList>
            <person name="Nowell W R."/>
        </authorList>
    </citation>
    <scope>NUCLEOTIDE SEQUENCE</scope>
</reference>
<evidence type="ECO:0000313" key="2">
    <source>
        <dbReference type="Proteomes" id="UP000663870"/>
    </source>
</evidence>
<keyword evidence="2" id="KW-1185">Reference proteome</keyword>
<sequence>MVSSPSSSSSLAFISFTLPPSRYKMIEMNDRVPTFKMATIDGRKPYADGDQAQATVINSLELVKKCKQDPSLIVVDIGAFLDN</sequence>
<accession>A0A816B5W3</accession>
<proteinExistence type="predicted"/>
<organism evidence="1 2">
    <name type="scientific">Rotaria sordida</name>
    <dbReference type="NCBI Taxonomy" id="392033"/>
    <lineage>
        <taxon>Eukaryota</taxon>
        <taxon>Metazoa</taxon>
        <taxon>Spiralia</taxon>
        <taxon>Gnathifera</taxon>
        <taxon>Rotifera</taxon>
        <taxon>Eurotatoria</taxon>
        <taxon>Bdelloidea</taxon>
        <taxon>Philodinida</taxon>
        <taxon>Philodinidae</taxon>
        <taxon>Rotaria</taxon>
    </lineage>
</organism>
<dbReference type="EMBL" id="CAJNOL010005513">
    <property type="protein sequence ID" value="CAF1606296.1"/>
    <property type="molecule type" value="Genomic_DNA"/>
</dbReference>
<dbReference type="AlphaFoldDB" id="A0A816B5W3"/>
<protein>
    <submittedName>
        <fullName evidence="1">Uncharacterized protein</fullName>
    </submittedName>
</protein>
<evidence type="ECO:0000313" key="1">
    <source>
        <dbReference type="EMBL" id="CAF1606296.1"/>
    </source>
</evidence>
<comment type="caution">
    <text evidence="1">The sequence shown here is derived from an EMBL/GenBank/DDBJ whole genome shotgun (WGS) entry which is preliminary data.</text>
</comment>